<dbReference type="AlphaFoldDB" id="A0AAP2CPA5"/>
<dbReference type="PANTHER" id="PTHR35370:SF1">
    <property type="entry name" value="TYPE VI SECRETION SYSTEM COMPONENT TSSF1"/>
    <property type="match status" value="1"/>
</dbReference>
<dbReference type="PIRSF" id="PIRSF028304">
    <property type="entry name" value="UCP028304"/>
    <property type="match status" value="1"/>
</dbReference>
<dbReference type="Pfam" id="PF05947">
    <property type="entry name" value="T6SS_TssF"/>
    <property type="match status" value="1"/>
</dbReference>
<dbReference type="RefSeq" id="WP_327793446.1">
    <property type="nucleotide sequence ID" value="NZ_JADQAZ010000001.1"/>
</dbReference>
<name>A0AAP2CPA5_9RHOB</name>
<evidence type="ECO:0000313" key="1">
    <source>
        <dbReference type="EMBL" id="MBT0957270.1"/>
    </source>
</evidence>
<dbReference type="InterPro" id="IPR010272">
    <property type="entry name" value="T6SS_TssF"/>
</dbReference>
<protein>
    <submittedName>
        <fullName evidence="1">Type VI secretion system baseplate subunit TssF</fullName>
    </submittedName>
</protein>
<dbReference type="PANTHER" id="PTHR35370">
    <property type="entry name" value="CYTOPLASMIC PROTEIN-RELATED-RELATED"/>
    <property type="match status" value="1"/>
</dbReference>
<dbReference type="EMBL" id="JADQAZ010000001">
    <property type="protein sequence ID" value="MBT0957270.1"/>
    <property type="molecule type" value="Genomic_DNA"/>
</dbReference>
<sequence length="653" mass="73897">MKREFLNAYNQELGILYERAREFAEEYPGIAERLGGLTQDKLDPGLAGLLEGSAFMAARVQLKLQSEFSNFTVALLDQLLPDYLAPTPAAMMVQAKPDFSEKDLVKGAVFAPGSYLDAAYVEREQRVSCRFRLSSKLELWPLEIDVADYLPSPGPIQALGLDVLSETSAGLRLRCVRRTSNEKRDPDLPPKKGEKPALVNEIEAQVLPVFLDGPRADMVMMYEQLFANTCRITLRYLDKRGDPVFVPCPPDFLTQVGFTEEERLFPEDDKMFRGFGLLREFFILPQKFLGFKMQGLRRMLAHIPAPAFDILFEFTTAQPKLAAVIKPDNFRLYATPAVNLFEERCSRVRPDPKHNEYLVVPDSSPSVNYEVHRVTDVFAHYPGMRKKVRTHRLYSLPDTDTRPQDALYYSFRRRPRRLTEKERRFGFGGDYVGTETFLSLYEPEGLDSEERAQRLQVNALCSNRHLVQQLPTGQAAIDFRLTDDVTIALSCFAGPTAPRESIAELERSDPRTGHHGEVLWRLINLLTFNHLGLKNRSSEDPAGGLREMLALFSDVGDSVTDRQLRGIQSIESRPITRSLKRADGYHAARGIEVKLTFDERAYEGTGIILIGAVLDRFFADYAHLNSFTETVLVSQQRGEVMRFAPRSGTGPLL</sequence>
<comment type="caution">
    <text evidence="1">The sequence shown here is derived from an EMBL/GenBank/DDBJ whole genome shotgun (WGS) entry which is preliminary data.</text>
</comment>
<keyword evidence="2" id="KW-1185">Reference proteome</keyword>
<gene>
    <name evidence="1" type="primary">tssF</name>
    <name evidence="1" type="ORF">IV417_07730</name>
</gene>
<organism evidence="1 2">
    <name type="scientific">Harenicola maris</name>
    <dbReference type="NCBI Taxonomy" id="2841044"/>
    <lineage>
        <taxon>Bacteria</taxon>
        <taxon>Pseudomonadati</taxon>
        <taxon>Pseudomonadota</taxon>
        <taxon>Alphaproteobacteria</taxon>
        <taxon>Rhodobacterales</taxon>
        <taxon>Paracoccaceae</taxon>
        <taxon>Harenicola</taxon>
    </lineage>
</organism>
<evidence type="ECO:0000313" key="2">
    <source>
        <dbReference type="Proteomes" id="UP001315686"/>
    </source>
</evidence>
<dbReference type="NCBIfam" id="TIGR03359">
    <property type="entry name" value="VI_chp_6"/>
    <property type="match status" value="1"/>
</dbReference>
<proteinExistence type="predicted"/>
<reference evidence="1 2" key="1">
    <citation type="journal article" date="2021" name="Arch. Microbiol.">
        <title>Harenicola maris gen. nov., sp. nov. isolated from the Sea of Japan shallow sediments.</title>
        <authorList>
            <person name="Romanenko L.A."/>
            <person name="Kurilenko V.V."/>
            <person name="Chernysheva N.Y."/>
            <person name="Tekutyeva L.A."/>
            <person name="Velansky P.V."/>
            <person name="Svetashev V.I."/>
            <person name="Isaeva M.P."/>
        </authorList>
    </citation>
    <scope>NUCLEOTIDE SEQUENCE [LARGE SCALE GENOMIC DNA]</scope>
    <source>
        <strain evidence="1 2">KMM 3653</strain>
    </source>
</reference>
<dbReference type="Proteomes" id="UP001315686">
    <property type="component" value="Unassembled WGS sequence"/>
</dbReference>
<accession>A0AAP2CPA5</accession>